<gene>
    <name evidence="4" type="ORF">K8V01_10190</name>
</gene>
<evidence type="ECO:0000313" key="4">
    <source>
        <dbReference type="EMBL" id="HJG87375.1"/>
    </source>
</evidence>
<dbReference type="PANTHER" id="PTHR12304:SF4">
    <property type="entry name" value="URIDINE NUCLEOSIDASE"/>
    <property type="match status" value="1"/>
</dbReference>
<comment type="caution">
    <text evidence="4">The sequence shown here is derived from an EMBL/GenBank/DDBJ whole genome shotgun (WGS) entry which is preliminary data.</text>
</comment>
<organism evidence="4 5">
    <name type="scientific">Pseudoflavonifractor capillosus</name>
    <dbReference type="NCBI Taxonomy" id="106588"/>
    <lineage>
        <taxon>Bacteria</taxon>
        <taxon>Bacillati</taxon>
        <taxon>Bacillota</taxon>
        <taxon>Clostridia</taxon>
        <taxon>Eubacteriales</taxon>
        <taxon>Oscillospiraceae</taxon>
        <taxon>Pseudoflavonifractor</taxon>
    </lineage>
</organism>
<protein>
    <submittedName>
        <fullName evidence="4">Nucleoside hydrolase</fullName>
    </submittedName>
</protein>
<proteinExistence type="predicted"/>
<dbReference type="InterPro" id="IPR036452">
    <property type="entry name" value="Ribo_hydro-like"/>
</dbReference>
<evidence type="ECO:0000259" key="3">
    <source>
        <dbReference type="Pfam" id="PF01156"/>
    </source>
</evidence>
<reference evidence="4" key="2">
    <citation type="submission" date="2021-09" db="EMBL/GenBank/DDBJ databases">
        <authorList>
            <person name="Gilroy R."/>
        </authorList>
    </citation>
    <scope>NUCLEOTIDE SEQUENCE</scope>
    <source>
        <strain evidence="4">CHK179-5677</strain>
    </source>
</reference>
<dbReference type="GO" id="GO:0006152">
    <property type="term" value="P:purine nucleoside catabolic process"/>
    <property type="evidence" value="ECO:0007669"/>
    <property type="project" value="TreeGrafter"/>
</dbReference>
<evidence type="ECO:0000256" key="2">
    <source>
        <dbReference type="ARBA" id="ARBA00023295"/>
    </source>
</evidence>
<dbReference type="CDD" id="cd02651">
    <property type="entry name" value="nuc_hydro_IU_UC_XIUA"/>
    <property type="match status" value="1"/>
</dbReference>
<dbReference type="SUPFAM" id="SSF53590">
    <property type="entry name" value="Nucleoside hydrolase"/>
    <property type="match status" value="1"/>
</dbReference>
<accession>A0A921MN67</accession>
<dbReference type="RefSeq" id="WP_294534241.1">
    <property type="nucleotide sequence ID" value="NZ_DYUC01000102.1"/>
</dbReference>
<keyword evidence="1 4" id="KW-0378">Hydrolase</keyword>
<dbReference type="AlphaFoldDB" id="A0A921MN67"/>
<reference evidence="4" key="1">
    <citation type="journal article" date="2021" name="PeerJ">
        <title>Extensive microbial diversity within the chicken gut microbiome revealed by metagenomics and culture.</title>
        <authorList>
            <person name="Gilroy R."/>
            <person name="Ravi A."/>
            <person name="Getino M."/>
            <person name="Pursley I."/>
            <person name="Horton D.L."/>
            <person name="Alikhan N.F."/>
            <person name="Baker D."/>
            <person name="Gharbi K."/>
            <person name="Hall N."/>
            <person name="Watson M."/>
            <person name="Adriaenssens E.M."/>
            <person name="Foster-Nyarko E."/>
            <person name="Jarju S."/>
            <person name="Secka A."/>
            <person name="Antonio M."/>
            <person name="Oren A."/>
            <person name="Chaudhuri R.R."/>
            <person name="La Ragione R."/>
            <person name="Hildebrand F."/>
            <person name="Pallen M.J."/>
        </authorList>
    </citation>
    <scope>NUCLEOTIDE SEQUENCE</scope>
    <source>
        <strain evidence="4">CHK179-5677</strain>
    </source>
</reference>
<dbReference type="EMBL" id="DYUC01000102">
    <property type="protein sequence ID" value="HJG87375.1"/>
    <property type="molecule type" value="Genomic_DNA"/>
</dbReference>
<dbReference type="InterPro" id="IPR001910">
    <property type="entry name" value="Inosine/uridine_hydrolase_dom"/>
</dbReference>
<name>A0A921MN67_9FIRM</name>
<dbReference type="Pfam" id="PF01156">
    <property type="entry name" value="IU_nuc_hydro"/>
    <property type="match status" value="1"/>
</dbReference>
<evidence type="ECO:0000256" key="1">
    <source>
        <dbReference type="ARBA" id="ARBA00022801"/>
    </source>
</evidence>
<dbReference type="GO" id="GO:0008477">
    <property type="term" value="F:purine nucleosidase activity"/>
    <property type="evidence" value="ECO:0007669"/>
    <property type="project" value="TreeGrafter"/>
</dbReference>
<dbReference type="Gene3D" id="3.90.245.10">
    <property type="entry name" value="Ribonucleoside hydrolase-like"/>
    <property type="match status" value="1"/>
</dbReference>
<feature type="domain" description="Inosine/uridine-preferring nucleoside hydrolase" evidence="3">
    <location>
        <begin position="13"/>
        <end position="304"/>
    </location>
</feature>
<keyword evidence="2" id="KW-0326">Glycosidase</keyword>
<dbReference type="GO" id="GO:0005829">
    <property type="term" value="C:cytosol"/>
    <property type="evidence" value="ECO:0007669"/>
    <property type="project" value="TreeGrafter"/>
</dbReference>
<evidence type="ECO:0000313" key="5">
    <source>
        <dbReference type="Proteomes" id="UP000760668"/>
    </source>
</evidence>
<dbReference type="InterPro" id="IPR023186">
    <property type="entry name" value="IUNH"/>
</dbReference>
<dbReference type="Proteomes" id="UP000760668">
    <property type="component" value="Unassembled WGS sequence"/>
</dbReference>
<sequence length="320" mass="33889">MAIRWNPPARIPVLLDGDPGHDDAMAWMLAKASPALDIRGVTSVCGNQTIEKTTYNALRVMTLLGIDAPMAKGRPAPLAAEPMAAPSVHGESGLDGPDLPEPDRAPLPCSAAGLMARVLSESEEPVYLVPTGPLTNVAALLLSHPELKEKIGGISLMGGGITHGNWTPAAEFNILVDPEAADIVFRSGVPITMAGLDVTEKSLIFPEDFARIRAVGNPVARIVAEWLEFFYRFHREKGYAGAPVHDAVAVAALAAPELFTVEEMHVDIEVAGDYTRGATVGDRYHITSAAPNARVIMGVDRDGFAGLLVEAVKTYGEGEA</sequence>
<dbReference type="PANTHER" id="PTHR12304">
    <property type="entry name" value="INOSINE-URIDINE PREFERRING NUCLEOSIDE HYDROLASE"/>
    <property type="match status" value="1"/>
</dbReference>